<organism evidence="11 12">
    <name type="scientific">Spinacia oleracea</name>
    <name type="common">Spinach</name>
    <dbReference type="NCBI Taxonomy" id="3562"/>
    <lineage>
        <taxon>Eukaryota</taxon>
        <taxon>Viridiplantae</taxon>
        <taxon>Streptophyta</taxon>
        <taxon>Embryophyta</taxon>
        <taxon>Tracheophyta</taxon>
        <taxon>Spermatophyta</taxon>
        <taxon>Magnoliopsida</taxon>
        <taxon>eudicotyledons</taxon>
        <taxon>Gunneridae</taxon>
        <taxon>Pentapetalae</taxon>
        <taxon>Caryophyllales</taxon>
        <taxon>Chenopodiaceae</taxon>
        <taxon>Chenopodioideae</taxon>
        <taxon>Anserineae</taxon>
        <taxon>Spinacia</taxon>
    </lineage>
</organism>
<evidence type="ECO:0000256" key="4">
    <source>
        <dbReference type="ARBA" id="ARBA00013935"/>
    </source>
</evidence>
<keyword evidence="10" id="KW-0812">Transmembrane</keyword>
<keyword evidence="10" id="KW-1133">Transmembrane helix</keyword>
<accession>A0ABM3R3S3</accession>
<comment type="similarity">
    <text evidence="3">Belongs to the APC13 family.</text>
</comment>
<dbReference type="InterPro" id="IPR008401">
    <property type="entry name" value="Apc13"/>
</dbReference>
<feature type="transmembrane region" description="Helical" evidence="10">
    <location>
        <begin position="72"/>
        <end position="97"/>
    </location>
</feature>
<dbReference type="GeneID" id="110793963"/>
<comment type="pathway">
    <text evidence="2">Protein modification; protein ubiquitination.</text>
</comment>
<feature type="transmembrane region" description="Helical" evidence="10">
    <location>
        <begin position="103"/>
        <end position="122"/>
    </location>
</feature>
<dbReference type="PANTHER" id="PTHR28672">
    <property type="entry name" value="ANAPHASE-PROMOTING COMPLEX SUBUNIT 13"/>
    <property type="match status" value="1"/>
</dbReference>
<comment type="subcellular location">
    <subcellularLocation>
        <location evidence="1">Nucleus</location>
    </subcellularLocation>
</comment>
<sequence length="123" mass="14273">MAEILSLGILIDIVDEDWMRDTLPDDEIVLPPIAVVRTEDADEPRIAIHKDGKIYFSEASISLLLPHIKMPYVYINIIKALCSLFAFGCNIFCNYDLWYICNLVYYSITFIIMEYCFCLCHLH</sequence>
<reference evidence="12" key="2">
    <citation type="submission" date="2025-08" db="UniProtKB">
        <authorList>
            <consortium name="RefSeq"/>
        </authorList>
    </citation>
    <scope>IDENTIFICATION</scope>
    <source>
        <tissue evidence="12">Leaf</tissue>
    </source>
</reference>
<evidence type="ECO:0000256" key="7">
    <source>
        <dbReference type="ARBA" id="ARBA00022786"/>
    </source>
</evidence>
<keyword evidence="6" id="KW-0498">Mitosis</keyword>
<reference evidence="11" key="1">
    <citation type="journal article" date="2021" name="Nat. Commun.">
        <title>Genomic analyses provide insights into spinach domestication and the genetic basis of agronomic traits.</title>
        <authorList>
            <person name="Cai X."/>
            <person name="Sun X."/>
            <person name="Xu C."/>
            <person name="Sun H."/>
            <person name="Wang X."/>
            <person name="Ge C."/>
            <person name="Zhang Z."/>
            <person name="Wang Q."/>
            <person name="Fei Z."/>
            <person name="Jiao C."/>
            <person name="Wang Q."/>
        </authorList>
    </citation>
    <scope>NUCLEOTIDE SEQUENCE [LARGE SCALE GENOMIC DNA]</scope>
    <source>
        <strain evidence="11">cv. Varoflay</strain>
    </source>
</reference>
<evidence type="ECO:0000313" key="12">
    <source>
        <dbReference type="RefSeq" id="XP_056690250.1"/>
    </source>
</evidence>
<keyword evidence="9" id="KW-0131">Cell cycle</keyword>
<keyword evidence="11" id="KW-1185">Reference proteome</keyword>
<dbReference type="PANTHER" id="PTHR28672:SF1">
    <property type="entry name" value="ANAPHASE-PROMOTING COMPLEX SUBUNIT 13"/>
    <property type="match status" value="1"/>
</dbReference>
<keyword evidence="8" id="KW-0539">Nucleus</keyword>
<evidence type="ECO:0000256" key="8">
    <source>
        <dbReference type="ARBA" id="ARBA00023242"/>
    </source>
</evidence>
<gene>
    <name evidence="12" type="primary">LOC110793963</name>
</gene>
<evidence type="ECO:0000313" key="11">
    <source>
        <dbReference type="Proteomes" id="UP000813463"/>
    </source>
</evidence>
<evidence type="ECO:0000256" key="5">
    <source>
        <dbReference type="ARBA" id="ARBA00022618"/>
    </source>
</evidence>
<keyword evidence="7" id="KW-0833">Ubl conjugation pathway</keyword>
<keyword evidence="5" id="KW-0132">Cell division</keyword>
<dbReference type="RefSeq" id="XP_056690250.1">
    <property type="nucleotide sequence ID" value="XM_056834272.1"/>
</dbReference>
<evidence type="ECO:0000256" key="6">
    <source>
        <dbReference type="ARBA" id="ARBA00022776"/>
    </source>
</evidence>
<evidence type="ECO:0000256" key="3">
    <source>
        <dbReference type="ARBA" id="ARBA00006940"/>
    </source>
</evidence>
<evidence type="ECO:0000256" key="10">
    <source>
        <dbReference type="SAM" id="Phobius"/>
    </source>
</evidence>
<evidence type="ECO:0000256" key="2">
    <source>
        <dbReference type="ARBA" id="ARBA00004906"/>
    </source>
</evidence>
<dbReference type="Proteomes" id="UP000813463">
    <property type="component" value="Chromosome 1"/>
</dbReference>
<proteinExistence type="inferred from homology"/>
<protein>
    <recommendedName>
        <fullName evidence="4">Anaphase-promoting complex subunit 13</fullName>
    </recommendedName>
</protein>
<name>A0ABM3R3S3_SPIOL</name>
<evidence type="ECO:0000256" key="1">
    <source>
        <dbReference type="ARBA" id="ARBA00004123"/>
    </source>
</evidence>
<keyword evidence="10" id="KW-0472">Membrane</keyword>
<evidence type="ECO:0000256" key="9">
    <source>
        <dbReference type="ARBA" id="ARBA00023306"/>
    </source>
</evidence>